<feature type="domain" description="Gnk2-homologous" evidence="15">
    <location>
        <begin position="30"/>
        <end position="137"/>
    </location>
</feature>
<evidence type="ECO:0000256" key="13">
    <source>
        <dbReference type="SAM" id="SignalP"/>
    </source>
</evidence>
<feature type="chain" id="PRO_5045477182" evidence="13">
    <location>
        <begin position="30"/>
        <end position="436"/>
    </location>
</feature>
<keyword evidence="2" id="KW-0723">Serine/threonine-protein kinase</keyword>
<dbReference type="Pfam" id="PF01657">
    <property type="entry name" value="Stress-antifung"/>
    <property type="match status" value="2"/>
</dbReference>
<dbReference type="PROSITE" id="PS50011">
    <property type="entry name" value="PROTEIN_KINASE_DOM"/>
    <property type="match status" value="1"/>
</dbReference>
<evidence type="ECO:0000256" key="9">
    <source>
        <dbReference type="ARBA" id="ARBA00022840"/>
    </source>
</evidence>
<gene>
    <name evidence="16" type="primary">CRK25</name>
    <name evidence="16" type="ORF">KSP40_PGU013884</name>
</gene>
<dbReference type="InterPro" id="IPR002902">
    <property type="entry name" value="GNK2"/>
</dbReference>
<evidence type="ECO:0000256" key="6">
    <source>
        <dbReference type="ARBA" id="ARBA00022737"/>
    </source>
</evidence>
<keyword evidence="11 12" id="KW-0472">Membrane</keyword>
<evidence type="ECO:0000256" key="1">
    <source>
        <dbReference type="ARBA" id="ARBA00004167"/>
    </source>
</evidence>
<dbReference type="PANTHER" id="PTHR27002">
    <property type="entry name" value="RECEPTOR-LIKE SERINE/THREONINE-PROTEIN KINASE SD1-8"/>
    <property type="match status" value="1"/>
</dbReference>
<keyword evidence="6" id="KW-0677">Repeat</keyword>
<reference evidence="16 17" key="1">
    <citation type="journal article" date="2022" name="Nat. Plants">
        <title>Genomes of leafy and leafless Platanthera orchids illuminate the evolution of mycoheterotrophy.</title>
        <authorList>
            <person name="Li M.H."/>
            <person name="Liu K.W."/>
            <person name="Li Z."/>
            <person name="Lu H.C."/>
            <person name="Ye Q.L."/>
            <person name="Zhang D."/>
            <person name="Wang J.Y."/>
            <person name="Li Y.F."/>
            <person name="Zhong Z.M."/>
            <person name="Liu X."/>
            <person name="Yu X."/>
            <person name="Liu D.K."/>
            <person name="Tu X.D."/>
            <person name="Liu B."/>
            <person name="Hao Y."/>
            <person name="Liao X.Y."/>
            <person name="Jiang Y.T."/>
            <person name="Sun W.H."/>
            <person name="Chen J."/>
            <person name="Chen Y.Q."/>
            <person name="Ai Y."/>
            <person name="Zhai J.W."/>
            <person name="Wu S.S."/>
            <person name="Zhou Z."/>
            <person name="Hsiao Y.Y."/>
            <person name="Wu W.L."/>
            <person name="Chen Y.Y."/>
            <person name="Lin Y.F."/>
            <person name="Hsu J.L."/>
            <person name="Li C.Y."/>
            <person name="Wang Z.W."/>
            <person name="Zhao X."/>
            <person name="Zhong W.Y."/>
            <person name="Ma X.K."/>
            <person name="Ma L."/>
            <person name="Huang J."/>
            <person name="Chen G.Z."/>
            <person name="Huang M.Z."/>
            <person name="Huang L."/>
            <person name="Peng D.H."/>
            <person name="Luo Y.B."/>
            <person name="Zou S.Q."/>
            <person name="Chen S.P."/>
            <person name="Lan S."/>
            <person name="Tsai W.C."/>
            <person name="Van de Peer Y."/>
            <person name="Liu Z.J."/>
        </authorList>
    </citation>
    <scope>NUCLEOTIDE SEQUENCE [LARGE SCALE GENOMIC DNA]</scope>
    <source>
        <strain evidence="16">Lor288</strain>
    </source>
</reference>
<dbReference type="InterPro" id="IPR038408">
    <property type="entry name" value="GNK2_sf"/>
</dbReference>
<name>A0ABR2MCL3_9ASPA</name>
<dbReference type="EMBL" id="JBBWWR010000009">
    <property type="protein sequence ID" value="KAK8961612.1"/>
    <property type="molecule type" value="Genomic_DNA"/>
</dbReference>
<evidence type="ECO:0000256" key="8">
    <source>
        <dbReference type="ARBA" id="ARBA00022777"/>
    </source>
</evidence>
<feature type="domain" description="Protein kinase" evidence="14">
    <location>
        <begin position="343"/>
        <end position="436"/>
    </location>
</feature>
<dbReference type="InterPro" id="IPR001245">
    <property type="entry name" value="Ser-Thr/Tyr_kinase_cat_dom"/>
</dbReference>
<evidence type="ECO:0000259" key="15">
    <source>
        <dbReference type="PROSITE" id="PS51473"/>
    </source>
</evidence>
<evidence type="ECO:0000256" key="2">
    <source>
        <dbReference type="ARBA" id="ARBA00022527"/>
    </source>
</evidence>
<evidence type="ECO:0000313" key="17">
    <source>
        <dbReference type="Proteomes" id="UP001412067"/>
    </source>
</evidence>
<comment type="caution">
    <text evidence="16">The sequence shown here is derived from an EMBL/GenBank/DDBJ whole genome shotgun (WGS) entry which is preliminary data.</text>
</comment>
<dbReference type="InterPro" id="IPR011009">
    <property type="entry name" value="Kinase-like_dom_sf"/>
</dbReference>
<protein>
    <submittedName>
        <fullName evidence="16">Cysteine-rich receptor-like protein kinase 25</fullName>
    </submittedName>
</protein>
<comment type="subcellular location">
    <subcellularLocation>
        <location evidence="1">Membrane</location>
        <topology evidence="1">Single-pass membrane protein</topology>
    </subcellularLocation>
</comment>
<evidence type="ECO:0000259" key="14">
    <source>
        <dbReference type="PROSITE" id="PS50011"/>
    </source>
</evidence>
<evidence type="ECO:0000256" key="7">
    <source>
        <dbReference type="ARBA" id="ARBA00022741"/>
    </source>
</evidence>
<evidence type="ECO:0000256" key="10">
    <source>
        <dbReference type="ARBA" id="ARBA00022989"/>
    </source>
</evidence>
<dbReference type="Gene3D" id="3.30.200.20">
    <property type="entry name" value="Phosphorylase Kinase, domain 1"/>
    <property type="match status" value="1"/>
</dbReference>
<feature type="transmembrane region" description="Helical" evidence="12">
    <location>
        <begin position="284"/>
        <end position="306"/>
    </location>
</feature>
<feature type="signal peptide" evidence="13">
    <location>
        <begin position="1"/>
        <end position="29"/>
    </location>
</feature>
<keyword evidence="7" id="KW-0547">Nucleotide-binding</keyword>
<evidence type="ECO:0000313" key="16">
    <source>
        <dbReference type="EMBL" id="KAK8961612.1"/>
    </source>
</evidence>
<keyword evidence="4 12" id="KW-0812">Transmembrane</keyword>
<dbReference type="SUPFAM" id="SSF56112">
    <property type="entry name" value="Protein kinase-like (PK-like)"/>
    <property type="match status" value="1"/>
</dbReference>
<dbReference type="Pfam" id="PF07714">
    <property type="entry name" value="PK_Tyr_Ser-Thr"/>
    <property type="match status" value="1"/>
</dbReference>
<dbReference type="PANTHER" id="PTHR27002:SF1040">
    <property type="entry name" value="OS07G0538400 PROTEIN"/>
    <property type="match status" value="1"/>
</dbReference>
<keyword evidence="5 13" id="KW-0732">Signal</keyword>
<accession>A0ABR2MCL3</accession>
<keyword evidence="10 12" id="KW-1133">Transmembrane helix</keyword>
<dbReference type="Proteomes" id="UP001412067">
    <property type="component" value="Unassembled WGS sequence"/>
</dbReference>
<dbReference type="InterPro" id="IPR000719">
    <property type="entry name" value="Prot_kinase_dom"/>
</dbReference>
<proteinExistence type="predicted"/>
<sequence>MTPTASSSSPSSLVIFLSIISLLATTAAAFKPLLIICSGDNHSIPSPFASNLRSSLANLIATTPNSPTHLFTNHYGTDSTADIVYGIAECRNDASPAMCADCLTEAADAGFNGTCAGRKSATIRYDYCLLRYADYLFYSSPSNFSFAYEFKPESAMSPAYFKSQVGKMLDKLVVATAVADSPLFAVAKTTYAQLSVPSKEMYGLAWCTLLGPEDCYSCLNQGLQGYHECCSVQIGGWVATASCVLAYDDQPFFNLSLLQIEAPPPDSGEGIVTETDPGSGKRNIFLIIATAILGTLTVLLFCVIVIQRRKRRTSNVGVDEDMGTAHESLRLPFAILKASTNSFSNENKLGEGRFGPVYKGVLDDGRQIMVNRLSKCSEKGLSEMRREVDLVAQLQHINLVKLFGYCVQNKEQLLVYEYLPMLLSTSTYLTQPCGKS</sequence>
<dbReference type="PROSITE" id="PS51473">
    <property type="entry name" value="GNK2"/>
    <property type="match status" value="2"/>
</dbReference>
<evidence type="ECO:0000256" key="11">
    <source>
        <dbReference type="ARBA" id="ARBA00023136"/>
    </source>
</evidence>
<feature type="domain" description="Gnk2-homologous" evidence="15">
    <location>
        <begin position="143"/>
        <end position="252"/>
    </location>
</feature>
<keyword evidence="8" id="KW-0418">Kinase</keyword>
<dbReference type="CDD" id="cd23509">
    <property type="entry name" value="Gnk2-like"/>
    <property type="match status" value="2"/>
</dbReference>
<organism evidence="16 17">
    <name type="scientific">Platanthera guangdongensis</name>
    <dbReference type="NCBI Taxonomy" id="2320717"/>
    <lineage>
        <taxon>Eukaryota</taxon>
        <taxon>Viridiplantae</taxon>
        <taxon>Streptophyta</taxon>
        <taxon>Embryophyta</taxon>
        <taxon>Tracheophyta</taxon>
        <taxon>Spermatophyta</taxon>
        <taxon>Magnoliopsida</taxon>
        <taxon>Liliopsida</taxon>
        <taxon>Asparagales</taxon>
        <taxon>Orchidaceae</taxon>
        <taxon>Orchidoideae</taxon>
        <taxon>Orchideae</taxon>
        <taxon>Orchidinae</taxon>
        <taxon>Platanthera</taxon>
    </lineage>
</organism>
<evidence type="ECO:0000256" key="5">
    <source>
        <dbReference type="ARBA" id="ARBA00022729"/>
    </source>
</evidence>
<evidence type="ECO:0000256" key="12">
    <source>
        <dbReference type="SAM" id="Phobius"/>
    </source>
</evidence>
<keyword evidence="9" id="KW-0067">ATP-binding</keyword>
<keyword evidence="17" id="KW-1185">Reference proteome</keyword>
<evidence type="ECO:0000256" key="3">
    <source>
        <dbReference type="ARBA" id="ARBA00022679"/>
    </source>
</evidence>
<dbReference type="Gene3D" id="3.30.430.20">
    <property type="entry name" value="Gnk2 domain, C-X8-C-X2-C motif"/>
    <property type="match status" value="2"/>
</dbReference>
<keyword evidence="3" id="KW-0808">Transferase</keyword>
<evidence type="ECO:0000256" key="4">
    <source>
        <dbReference type="ARBA" id="ARBA00022692"/>
    </source>
</evidence>